<name>A0A5E4EL15_PRUDU</name>
<feature type="region of interest" description="Disordered" evidence="1">
    <location>
        <begin position="1"/>
        <end position="42"/>
    </location>
</feature>
<evidence type="ECO:0000256" key="1">
    <source>
        <dbReference type="SAM" id="MobiDB-lite"/>
    </source>
</evidence>
<proteinExistence type="predicted"/>
<feature type="compositionally biased region" description="Basic and acidic residues" evidence="1">
    <location>
        <begin position="580"/>
        <end position="592"/>
    </location>
</feature>
<accession>A0A5E4EL15</accession>
<feature type="region of interest" description="Disordered" evidence="1">
    <location>
        <begin position="613"/>
        <end position="664"/>
    </location>
</feature>
<reference evidence="3" key="1">
    <citation type="journal article" date="2020" name="Plant J.">
        <title>Transposons played a major role in the diversification between the closely related almond and peach genomes: results from the almond genome sequence.</title>
        <authorList>
            <person name="Alioto T."/>
            <person name="Alexiou K.G."/>
            <person name="Bardil A."/>
            <person name="Barteri F."/>
            <person name="Castanera R."/>
            <person name="Cruz F."/>
            <person name="Dhingra A."/>
            <person name="Duval H."/>
            <person name="Fernandez I Marti A."/>
            <person name="Frias L."/>
            <person name="Galan B."/>
            <person name="Garcia J.L."/>
            <person name="Howad W."/>
            <person name="Gomez-Garrido J."/>
            <person name="Gut M."/>
            <person name="Julca I."/>
            <person name="Morata J."/>
            <person name="Puigdomenech P."/>
            <person name="Ribeca P."/>
            <person name="Rubio Cabetas M.J."/>
            <person name="Vlasova A."/>
            <person name="Wirthensohn M."/>
            <person name="Garcia-Mas J."/>
            <person name="Gabaldon T."/>
            <person name="Casacuberta J.M."/>
            <person name="Arus P."/>
        </authorList>
    </citation>
    <scope>NUCLEOTIDE SEQUENCE [LARGE SCALE GENOMIC DNA]</scope>
    <source>
        <strain evidence="3">cv. Texas</strain>
    </source>
</reference>
<dbReference type="Proteomes" id="UP000327085">
    <property type="component" value="Chromosome 6"/>
</dbReference>
<dbReference type="AlphaFoldDB" id="A0A5E4EL15"/>
<feature type="compositionally biased region" description="Polar residues" evidence="1">
    <location>
        <begin position="632"/>
        <end position="646"/>
    </location>
</feature>
<dbReference type="PANTHER" id="PTHR37722">
    <property type="entry name" value="OS01G0167700 PROTEIN"/>
    <property type="match status" value="1"/>
</dbReference>
<feature type="compositionally biased region" description="Basic and acidic residues" evidence="1">
    <location>
        <begin position="483"/>
        <end position="496"/>
    </location>
</feature>
<organism evidence="2 3">
    <name type="scientific">Prunus dulcis</name>
    <name type="common">Almond</name>
    <name type="synonym">Amygdalus dulcis</name>
    <dbReference type="NCBI Taxonomy" id="3755"/>
    <lineage>
        <taxon>Eukaryota</taxon>
        <taxon>Viridiplantae</taxon>
        <taxon>Streptophyta</taxon>
        <taxon>Embryophyta</taxon>
        <taxon>Tracheophyta</taxon>
        <taxon>Spermatophyta</taxon>
        <taxon>Magnoliopsida</taxon>
        <taxon>eudicotyledons</taxon>
        <taxon>Gunneridae</taxon>
        <taxon>Pentapetalae</taxon>
        <taxon>rosids</taxon>
        <taxon>fabids</taxon>
        <taxon>Rosales</taxon>
        <taxon>Rosaceae</taxon>
        <taxon>Amygdaloideae</taxon>
        <taxon>Amygdaleae</taxon>
        <taxon>Prunus</taxon>
    </lineage>
</organism>
<gene>
    <name evidence="2" type="ORF">ALMOND_2B011623</name>
</gene>
<feature type="compositionally biased region" description="Polar residues" evidence="1">
    <location>
        <begin position="506"/>
        <end position="521"/>
    </location>
</feature>
<dbReference type="FunCoup" id="A0A5E4EL15">
    <property type="interactions" value="84"/>
</dbReference>
<feature type="region of interest" description="Disordered" evidence="1">
    <location>
        <begin position="577"/>
        <end position="600"/>
    </location>
</feature>
<feature type="compositionally biased region" description="Basic and acidic residues" evidence="1">
    <location>
        <begin position="647"/>
        <end position="664"/>
    </location>
</feature>
<dbReference type="Gramene" id="VVA16407">
    <property type="protein sequence ID" value="VVA16407"/>
    <property type="gene ID" value="Prudul26B011623"/>
</dbReference>
<evidence type="ECO:0000313" key="3">
    <source>
        <dbReference type="Proteomes" id="UP000327085"/>
    </source>
</evidence>
<evidence type="ECO:0000313" key="2">
    <source>
        <dbReference type="EMBL" id="VVA16407.1"/>
    </source>
</evidence>
<dbReference type="OMA" id="HCEDIDN"/>
<dbReference type="EMBL" id="CABIKO010000019">
    <property type="protein sequence ID" value="VVA16407.1"/>
    <property type="molecule type" value="Genomic_DNA"/>
</dbReference>
<sequence length="825" mass="93268">MLQWMGGSRRKVATSRKSTQQRQKQYFEQRRRQQQHQGQTTGLETYADGINISGQHHKEHRSLDILSFLNLSTTAQEHKSACPNRREDVEVNASRMKYDITKDPPTMPPKMVAPLNSVEFNQARAESGFREEIASPKMVMPNHNKSFNEINSQPDDCRTDTDQQFSVVDFFGDDGLNDYVEGSPVHEAHVAFSVEGLGKVGMETPVHSPKQPARTFTYDCSSPLNAARQPKSFKNHKNLDDFETEMDAMMQDINMPRCSSGLEFSTNSMDSFGYSKQKLSRHDGHSGKLDSYYGSRRIFDHAENCGKDKWDGRRCFQDESSFNEWEHDLSWKRPSEMNCDSVDNFMHRTYKTPDFTFEGPFSPLRSATDITDKFDILGAPSYSKHQRSEYDHDFMISNGARHHTVGRSFDFGGVTNQPDWSCFVTDERDNLSLLSEESCSSSAVRVNAIDNSLSKSTRNRSKRRHDNAYAGPEYHANVTSTGKTHDKSRHDVHPENIAHGSGKCTKMSNSSKLKPSHYSNSPFDEKFNPNSNWFTEERYMSVNINSVCSSFHQNSDTNCPSAGSKLLFGDPFSASPVPELHLDPRSPSKHSEPVASSPSGSFITEKFEFHDSPKTSKIGVGSTKTELFPYSPGNTPSPDLSAQESVSKVEGRKAESQPSEEFKLEEESCIMNNGLFTENNDEMGALTSKSKNSEFKEAKDAAPGLKASVKSTYFPDHAEKASSSLKTLGKFDSKIDGKEYVVQTFKYFLSLKFLCLVPQLFFKPIIFVLKRFSLFPEIPMVMKFLFHVNIGPKKWKMLSLRKERKKLNNKKVLKEAAAQTGIKKK</sequence>
<dbReference type="PANTHER" id="PTHR37722:SF2">
    <property type="entry name" value="OS01G0167700 PROTEIN"/>
    <property type="match status" value="1"/>
</dbReference>
<protein>
    <submittedName>
        <fullName evidence="2">PREDICTED: LOC110609628 isoform</fullName>
    </submittedName>
</protein>
<dbReference type="InParanoid" id="A0A5E4EL15"/>
<feature type="region of interest" description="Disordered" evidence="1">
    <location>
        <begin position="454"/>
        <end position="521"/>
    </location>
</feature>